<comment type="caution">
    <text evidence="1">The sequence shown here is derived from an EMBL/GenBank/DDBJ whole genome shotgun (WGS) entry which is preliminary data.</text>
</comment>
<protein>
    <submittedName>
        <fullName evidence="1">Uncharacterized protein</fullName>
    </submittedName>
</protein>
<dbReference type="AlphaFoldDB" id="A0A9Q0H4C5"/>
<evidence type="ECO:0000313" key="2">
    <source>
        <dbReference type="Proteomes" id="UP001141806"/>
    </source>
</evidence>
<evidence type="ECO:0000313" key="1">
    <source>
        <dbReference type="EMBL" id="KAJ4958979.1"/>
    </source>
</evidence>
<organism evidence="1 2">
    <name type="scientific">Protea cynaroides</name>
    <dbReference type="NCBI Taxonomy" id="273540"/>
    <lineage>
        <taxon>Eukaryota</taxon>
        <taxon>Viridiplantae</taxon>
        <taxon>Streptophyta</taxon>
        <taxon>Embryophyta</taxon>
        <taxon>Tracheophyta</taxon>
        <taxon>Spermatophyta</taxon>
        <taxon>Magnoliopsida</taxon>
        <taxon>Proteales</taxon>
        <taxon>Proteaceae</taxon>
        <taxon>Protea</taxon>
    </lineage>
</organism>
<gene>
    <name evidence="1" type="ORF">NE237_026090</name>
</gene>
<sequence length="103" mass="11498">MEELSGEGNLQAIARARNGLFALITKDKEMIACPKLWGWFDAPKYLEYFSTNNKEALKTHSSELGIDLAFIHSILTCRTAKEGLNNRFRGSSSLLMNVFLGSV</sequence>
<accession>A0A9Q0H4C5</accession>
<name>A0A9Q0H4C5_9MAGN</name>
<dbReference type="EMBL" id="JAMYWD010000010">
    <property type="protein sequence ID" value="KAJ4958979.1"/>
    <property type="molecule type" value="Genomic_DNA"/>
</dbReference>
<reference evidence="1" key="1">
    <citation type="journal article" date="2023" name="Plant J.">
        <title>The genome of the king protea, Protea cynaroides.</title>
        <authorList>
            <person name="Chang J."/>
            <person name="Duong T.A."/>
            <person name="Schoeman C."/>
            <person name="Ma X."/>
            <person name="Roodt D."/>
            <person name="Barker N."/>
            <person name="Li Z."/>
            <person name="Van de Peer Y."/>
            <person name="Mizrachi E."/>
        </authorList>
    </citation>
    <scope>NUCLEOTIDE SEQUENCE</scope>
    <source>
        <tissue evidence="1">Young leaves</tissue>
    </source>
</reference>
<keyword evidence="2" id="KW-1185">Reference proteome</keyword>
<proteinExistence type="predicted"/>
<dbReference type="Proteomes" id="UP001141806">
    <property type="component" value="Unassembled WGS sequence"/>
</dbReference>